<accession>A0A1G9S0G6</accession>
<dbReference type="PANTHER" id="PTHR44591:SF3">
    <property type="entry name" value="RESPONSE REGULATORY DOMAIN-CONTAINING PROTEIN"/>
    <property type="match status" value="1"/>
</dbReference>
<dbReference type="InterPro" id="IPR050595">
    <property type="entry name" value="Bact_response_regulator"/>
</dbReference>
<evidence type="ECO:0000259" key="3">
    <source>
        <dbReference type="PROSITE" id="PS50110"/>
    </source>
</evidence>
<proteinExistence type="predicted"/>
<dbReference type="GO" id="GO:0000160">
    <property type="term" value="P:phosphorelay signal transduction system"/>
    <property type="evidence" value="ECO:0007669"/>
    <property type="project" value="InterPro"/>
</dbReference>
<dbReference type="Proteomes" id="UP000198552">
    <property type="component" value="Unassembled WGS sequence"/>
</dbReference>
<protein>
    <submittedName>
        <fullName evidence="4">Response regulator receiver domain-containing protein</fullName>
    </submittedName>
</protein>
<dbReference type="RefSeq" id="WP_091568703.1">
    <property type="nucleotide sequence ID" value="NZ_FNHP01000004.1"/>
</dbReference>
<dbReference type="InterPro" id="IPR001789">
    <property type="entry name" value="Sig_transdc_resp-reg_receiver"/>
</dbReference>
<sequence length="127" mass="13606">MRILYVEDNPELRDTIAMLMEGPGRSVVACASAEQALEHDARGEPFDLVVTDVSLPGMSGTELCRSLLQDDAERRVVLCSGYALEGSAAAHGARVRLLHKPFDIDELETLLDTIQAEVQAANAAGVA</sequence>
<dbReference type="PROSITE" id="PS50110">
    <property type="entry name" value="RESPONSE_REGULATORY"/>
    <property type="match status" value="1"/>
</dbReference>
<name>A0A1G9S0G6_9BURK</name>
<organism evidence="4 5">
    <name type="scientific">Oryzisolibacter propanilivorax</name>
    <dbReference type="NCBI Taxonomy" id="1527607"/>
    <lineage>
        <taxon>Bacteria</taxon>
        <taxon>Pseudomonadati</taxon>
        <taxon>Pseudomonadota</taxon>
        <taxon>Betaproteobacteria</taxon>
        <taxon>Burkholderiales</taxon>
        <taxon>Comamonadaceae</taxon>
        <taxon>Oryzisolibacter</taxon>
    </lineage>
</organism>
<evidence type="ECO:0000256" key="2">
    <source>
        <dbReference type="PROSITE-ProRule" id="PRU00169"/>
    </source>
</evidence>
<feature type="domain" description="Response regulatory" evidence="3">
    <location>
        <begin position="2"/>
        <end position="115"/>
    </location>
</feature>
<dbReference type="SMART" id="SM00448">
    <property type="entry name" value="REC"/>
    <property type="match status" value="1"/>
</dbReference>
<dbReference type="InterPro" id="IPR011006">
    <property type="entry name" value="CheY-like_superfamily"/>
</dbReference>
<dbReference type="SUPFAM" id="SSF52172">
    <property type="entry name" value="CheY-like"/>
    <property type="match status" value="1"/>
</dbReference>
<dbReference type="PANTHER" id="PTHR44591">
    <property type="entry name" value="STRESS RESPONSE REGULATOR PROTEIN 1"/>
    <property type="match status" value="1"/>
</dbReference>
<gene>
    <name evidence="4" type="ORF">SAMN05428957_10423</name>
</gene>
<dbReference type="Gene3D" id="3.40.50.2300">
    <property type="match status" value="1"/>
</dbReference>
<evidence type="ECO:0000313" key="4">
    <source>
        <dbReference type="EMBL" id="SDM28904.1"/>
    </source>
</evidence>
<reference evidence="5" key="1">
    <citation type="submission" date="2016-10" db="EMBL/GenBank/DDBJ databases">
        <authorList>
            <person name="Varghese N."/>
            <person name="Submissions S."/>
        </authorList>
    </citation>
    <scope>NUCLEOTIDE SEQUENCE [LARGE SCALE GENOMIC DNA]</scope>
    <source>
        <strain evidence="5">EPL6</strain>
    </source>
</reference>
<dbReference type="OrthoDB" id="9802155at2"/>
<evidence type="ECO:0000256" key="1">
    <source>
        <dbReference type="ARBA" id="ARBA00022553"/>
    </source>
</evidence>
<keyword evidence="1 2" id="KW-0597">Phosphoprotein</keyword>
<dbReference type="CDD" id="cd00156">
    <property type="entry name" value="REC"/>
    <property type="match status" value="1"/>
</dbReference>
<dbReference type="STRING" id="1527607.SAMN05428957_10423"/>
<feature type="modified residue" description="4-aspartylphosphate" evidence="2">
    <location>
        <position position="52"/>
    </location>
</feature>
<keyword evidence="5" id="KW-1185">Reference proteome</keyword>
<dbReference type="EMBL" id="FNHP01000004">
    <property type="protein sequence ID" value="SDM28904.1"/>
    <property type="molecule type" value="Genomic_DNA"/>
</dbReference>
<dbReference type="Pfam" id="PF00072">
    <property type="entry name" value="Response_reg"/>
    <property type="match status" value="1"/>
</dbReference>
<dbReference type="AlphaFoldDB" id="A0A1G9S0G6"/>
<evidence type="ECO:0000313" key="5">
    <source>
        <dbReference type="Proteomes" id="UP000198552"/>
    </source>
</evidence>